<dbReference type="Gramene" id="ESR62406">
    <property type="protein sequence ID" value="ESR62406"/>
    <property type="gene ID" value="CICLE_v10017366mg"/>
</dbReference>
<dbReference type="EMBL" id="KI536312">
    <property type="protein sequence ID" value="ESR62406.1"/>
    <property type="molecule type" value="Genomic_DNA"/>
</dbReference>
<reference evidence="1 2" key="1">
    <citation type="submission" date="2013-10" db="EMBL/GenBank/DDBJ databases">
        <authorList>
            <consortium name="International Citrus Genome Consortium"/>
            <person name="Jenkins J."/>
            <person name="Schmutz J."/>
            <person name="Prochnik S."/>
            <person name="Rokhsar D."/>
            <person name="Gmitter F."/>
            <person name="Ollitrault P."/>
            <person name="Machado M."/>
            <person name="Talon M."/>
            <person name="Wincker P."/>
            <person name="Jaillon O."/>
            <person name="Morgante M."/>
        </authorList>
    </citation>
    <scope>NUCLEOTIDE SEQUENCE</scope>
    <source>
        <strain evidence="2">cv. Clemenules</strain>
    </source>
</reference>
<name>V4UJB4_CITCL</name>
<accession>V4UJB4</accession>
<protein>
    <submittedName>
        <fullName evidence="1">Uncharacterized protein</fullName>
    </submittedName>
</protein>
<dbReference type="InParanoid" id="V4UJB4"/>
<evidence type="ECO:0000313" key="1">
    <source>
        <dbReference type="EMBL" id="ESR62406.1"/>
    </source>
</evidence>
<dbReference type="AlphaFoldDB" id="V4UJB4"/>
<keyword evidence="2" id="KW-1185">Reference proteome</keyword>
<sequence>MSTRATDISGTLTPATLMNPSPLRHVDIWGFLTHPRNPSLKNHSEGDLGSKPGRQVHSYSSYTRYGLQLLFDPQCP</sequence>
<evidence type="ECO:0000313" key="2">
    <source>
        <dbReference type="Proteomes" id="UP000030687"/>
    </source>
</evidence>
<dbReference type="Proteomes" id="UP000030687">
    <property type="component" value="Unassembled WGS sequence"/>
</dbReference>
<organism evidence="1 2">
    <name type="scientific">Citrus clementina</name>
    <name type="common">Clementine</name>
    <name type="synonym">Citrus deliciosa x Citrus sinensis</name>
    <dbReference type="NCBI Taxonomy" id="85681"/>
    <lineage>
        <taxon>Eukaryota</taxon>
        <taxon>Viridiplantae</taxon>
        <taxon>Streptophyta</taxon>
        <taxon>Embryophyta</taxon>
        <taxon>Tracheophyta</taxon>
        <taxon>Spermatophyta</taxon>
        <taxon>Magnoliopsida</taxon>
        <taxon>eudicotyledons</taxon>
        <taxon>Gunneridae</taxon>
        <taxon>Pentapetalae</taxon>
        <taxon>rosids</taxon>
        <taxon>malvids</taxon>
        <taxon>Sapindales</taxon>
        <taxon>Rutaceae</taxon>
        <taxon>Aurantioideae</taxon>
        <taxon>Citrus</taxon>
    </lineage>
</organism>
<proteinExistence type="predicted"/>
<dbReference type="KEGG" id="cic:CICLE_v10017366mg"/>
<gene>
    <name evidence="1" type="ORF">CICLE_v10017366mg</name>
</gene>